<dbReference type="GO" id="GO:0033177">
    <property type="term" value="C:proton-transporting two-sector ATPase complex, proton-transporting domain"/>
    <property type="evidence" value="ECO:0007669"/>
    <property type="project" value="InterPro"/>
</dbReference>
<evidence type="ECO:0000256" key="1">
    <source>
        <dbReference type="ARBA" id="ARBA00004141"/>
    </source>
</evidence>
<dbReference type="GO" id="GO:0045259">
    <property type="term" value="C:proton-transporting ATP synthase complex"/>
    <property type="evidence" value="ECO:0007669"/>
    <property type="project" value="InterPro"/>
</dbReference>
<accession>A0A444YQI2</accession>
<keyword evidence="4" id="KW-1133">Transmembrane helix</keyword>
<keyword evidence="5" id="KW-0472">Membrane</keyword>
<comment type="subcellular location">
    <subcellularLocation>
        <location evidence="1">Membrane</location>
        <topology evidence="1">Multi-pass membrane protein</topology>
    </subcellularLocation>
</comment>
<evidence type="ECO:0000259" key="8">
    <source>
        <dbReference type="Pfam" id="PF00137"/>
    </source>
</evidence>
<dbReference type="InterPro" id="IPR035921">
    <property type="entry name" value="F/V-ATP_Csub_sf"/>
</dbReference>
<dbReference type="InterPro" id="IPR038662">
    <property type="entry name" value="ATP_synth_F0_csu_sf"/>
</dbReference>
<evidence type="ECO:0000256" key="3">
    <source>
        <dbReference type="ARBA" id="ARBA00022692"/>
    </source>
</evidence>
<evidence type="ECO:0000256" key="4">
    <source>
        <dbReference type="ARBA" id="ARBA00022989"/>
    </source>
</evidence>
<reference evidence="9 10" key="1">
    <citation type="submission" date="2019-01" db="EMBL/GenBank/DDBJ databases">
        <title>Sequencing of cultivated peanut Arachis hypogaea provides insights into genome evolution and oil improvement.</title>
        <authorList>
            <person name="Chen X."/>
        </authorList>
    </citation>
    <scope>NUCLEOTIDE SEQUENCE [LARGE SCALE GENOMIC DNA]</scope>
    <source>
        <strain evidence="10">cv. Fuhuasheng</strain>
        <tissue evidence="9">Leaves</tissue>
    </source>
</reference>
<protein>
    <recommendedName>
        <fullName evidence="8">V-ATPase proteolipid subunit C-like domain-containing protein</fullName>
    </recommendedName>
</protein>
<dbReference type="GO" id="GO:0015078">
    <property type="term" value="F:proton transmembrane transporter activity"/>
    <property type="evidence" value="ECO:0007669"/>
    <property type="project" value="InterPro"/>
</dbReference>
<dbReference type="Pfam" id="PF00137">
    <property type="entry name" value="ATP-synt_C"/>
    <property type="match status" value="1"/>
</dbReference>
<keyword evidence="3" id="KW-0812">Transmembrane</keyword>
<dbReference type="InterPro" id="IPR000454">
    <property type="entry name" value="ATP_synth_F0_csu"/>
</dbReference>
<keyword evidence="6" id="KW-0813">Transport</keyword>
<gene>
    <name evidence="9" type="ORF">Ahy_B06g083755</name>
</gene>
<keyword evidence="7" id="KW-0732">Signal</keyword>
<feature type="domain" description="V-ATPase proteolipid subunit C-like" evidence="8">
    <location>
        <begin position="12"/>
        <end position="47"/>
    </location>
</feature>
<dbReference type="STRING" id="3818.A0A444YQI2"/>
<keyword evidence="6" id="KW-0375">Hydrogen ion transport</keyword>
<comment type="caution">
    <text evidence="9">The sequence shown here is derived from an EMBL/GenBank/DDBJ whole genome shotgun (WGS) entry which is preliminary data.</text>
</comment>
<dbReference type="AlphaFoldDB" id="A0A444YQI2"/>
<dbReference type="EMBL" id="SDMP01000016">
    <property type="protein sequence ID" value="RYR04167.1"/>
    <property type="molecule type" value="Genomic_DNA"/>
</dbReference>
<feature type="chain" id="PRO_5018998704" description="V-ATPase proteolipid subunit C-like domain-containing protein" evidence="7">
    <location>
        <begin position="21"/>
        <end position="65"/>
    </location>
</feature>
<dbReference type="Gene3D" id="1.20.20.10">
    <property type="entry name" value="F1F0 ATP synthase subunit C"/>
    <property type="match status" value="1"/>
</dbReference>
<evidence type="ECO:0000256" key="7">
    <source>
        <dbReference type="SAM" id="SignalP"/>
    </source>
</evidence>
<dbReference type="SUPFAM" id="SSF81333">
    <property type="entry name" value="F1F0 ATP synthase subunit C"/>
    <property type="match status" value="1"/>
</dbReference>
<dbReference type="GO" id="GO:0015986">
    <property type="term" value="P:proton motive force-driven ATP synthesis"/>
    <property type="evidence" value="ECO:0007669"/>
    <property type="project" value="InterPro"/>
</dbReference>
<evidence type="ECO:0000256" key="6">
    <source>
        <dbReference type="RuleBase" id="RU004221"/>
    </source>
</evidence>
<keyword evidence="6" id="KW-0406">Ion transport</keyword>
<dbReference type="PRINTS" id="PR00124">
    <property type="entry name" value="ATPASEC"/>
</dbReference>
<comment type="similarity">
    <text evidence="2 6">Belongs to the ATPase C chain family.</text>
</comment>
<feature type="signal peptide" evidence="7">
    <location>
        <begin position="1"/>
        <end position="20"/>
    </location>
</feature>
<keyword evidence="6" id="KW-0446">Lipid-binding</keyword>
<dbReference type="InterPro" id="IPR002379">
    <property type="entry name" value="ATPase_proteolipid_c-like_dom"/>
</dbReference>
<evidence type="ECO:0000313" key="10">
    <source>
        <dbReference type="Proteomes" id="UP000289738"/>
    </source>
</evidence>
<name>A0A444YQI2_ARAHY</name>
<keyword evidence="10" id="KW-1185">Reference proteome</keyword>
<evidence type="ECO:0000256" key="5">
    <source>
        <dbReference type="ARBA" id="ARBA00023136"/>
    </source>
</evidence>
<dbReference type="GO" id="GO:0008289">
    <property type="term" value="F:lipid binding"/>
    <property type="evidence" value="ECO:0007669"/>
    <property type="project" value="UniProtKB-KW"/>
</dbReference>
<sequence length="65" mass="6647">MNPLIAAASIVAAGLVVGLASIGLGVGQGTAAGQAVEEIARQPEAEKKYGNAVQEKDSFKKVFIY</sequence>
<evidence type="ECO:0000256" key="2">
    <source>
        <dbReference type="ARBA" id="ARBA00006704"/>
    </source>
</evidence>
<proteinExistence type="inferred from homology"/>
<organism evidence="9 10">
    <name type="scientific">Arachis hypogaea</name>
    <name type="common">Peanut</name>
    <dbReference type="NCBI Taxonomy" id="3818"/>
    <lineage>
        <taxon>Eukaryota</taxon>
        <taxon>Viridiplantae</taxon>
        <taxon>Streptophyta</taxon>
        <taxon>Embryophyta</taxon>
        <taxon>Tracheophyta</taxon>
        <taxon>Spermatophyta</taxon>
        <taxon>Magnoliopsida</taxon>
        <taxon>eudicotyledons</taxon>
        <taxon>Gunneridae</taxon>
        <taxon>Pentapetalae</taxon>
        <taxon>rosids</taxon>
        <taxon>fabids</taxon>
        <taxon>Fabales</taxon>
        <taxon>Fabaceae</taxon>
        <taxon>Papilionoideae</taxon>
        <taxon>50 kb inversion clade</taxon>
        <taxon>dalbergioids sensu lato</taxon>
        <taxon>Dalbergieae</taxon>
        <taxon>Pterocarpus clade</taxon>
        <taxon>Arachis</taxon>
    </lineage>
</organism>
<dbReference type="Proteomes" id="UP000289738">
    <property type="component" value="Chromosome B06"/>
</dbReference>
<evidence type="ECO:0000313" key="9">
    <source>
        <dbReference type="EMBL" id="RYR04167.1"/>
    </source>
</evidence>